<protein>
    <submittedName>
        <fullName evidence="1">Uncharacterized protein</fullName>
    </submittedName>
</protein>
<dbReference type="AlphaFoldDB" id="A0A3G8YL92"/>
<dbReference type="OrthoDB" id="72677at2"/>
<sequence>MTENEEEVYPDETDPPECSCYHHRMTPPEARSSAVIGVLFRLDGSAVTLADHEALWEVMTTAAAERGLQFSGKVVPVDLDHLTREDFESLLQPLFQEHDPL</sequence>
<dbReference type="RefSeq" id="WP_124867783.1">
    <property type="nucleotide sequence ID" value="NZ_CP034183.1"/>
</dbReference>
<gene>
    <name evidence="1" type="ORF">EHF33_03070</name>
</gene>
<proteinExistence type="predicted"/>
<dbReference type="KEGG" id="dph:EHF33_03070"/>
<keyword evidence="2" id="KW-1185">Reference proteome</keyword>
<evidence type="ECO:0000313" key="2">
    <source>
        <dbReference type="Proteomes" id="UP000276417"/>
    </source>
</evidence>
<name>A0A3G8YL92_9DEIO</name>
<accession>A0A3G8YL92</accession>
<reference evidence="1 2" key="1">
    <citation type="submission" date="2018-11" db="EMBL/GenBank/DDBJ databases">
        <title>Deinococcus shelandsis sp. nov., isolated from South Shetland Islands soil of Antarctica.</title>
        <authorList>
            <person name="Tian J."/>
        </authorList>
    </citation>
    <scope>NUCLEOTIDE SEQUENCE [LARGE SCALE GENOMIC DNA]</scope>
    <source>
        <strain evidence="1 2">S14-83T</strain>
    </source>
</reference>
<organism evidence="1 2">
    <name type="scientific">Deinococcus psychrotolerans</name>
    <dbReference type="NCBI Taxonomy" id="2489213"/>
    <lineage>
        <taxon>Bacteria</taxon>
        <taxon>Thermotogati</taxon>
        <taxon>Deinococcota</taxon>
        <taxon>Deinococci</taxon>
        <taxon>Deinococcales</taxon>
        <taxon>Deinococcaceae</taxon>
        <taxon>Deinococcus</taxon>
    </lineage>
</organism>
<evidence type="ECO:0000313" key="1">
    <source>
        <dbReference type="EMBL" id="AZI41856.1"/>
    </source>
</evidence>
<dbReference type="Proteomes" id="UP000276417">
    <property type="component" value="Chromosome 1"/>
</dbReference>
<dbReference type="EMBL" id="CP034183">
    <property type="protein sequence ID" value="AZI41856.1"/>
    <property type="molecule type" value="Genomic_DNA"/>
</dbReference>